<dbReference type="Proteomes" id="UP001501757">
    <property type="component" value="Unassembled WGS sequence"/>
</dbReference>
<feature type="transmembrane region" description="Helical" evidence="6">
    <location>
        <begin position="82"/>
        <end position="109"/>
    </location>
</feature>
<protein>
    <submittedName>
        <fullName evidence="7">UbiA family prenyltransferase</fullName>
    </submittedName>
</protein>
<keyword evidence="2" id="KW-1003">Cell membrane</keyword>
<gene>
    <name evidence="7" type="ORF">GCM10009092_44970</name>
</gene>
<dbReference type="Pfam" id="PF01040">
    <property type="entry name" value="UbiA"/>
    <property type="match status" value="1"/>
</dbReference>
<keyword evidence="8" id="KW-1185">Reference proteome</keyword>
<evidence type="ECO:0000256" key="2">
    <source>
        <dbReference type="ARBA" id="ARBA00022475"/>
    </source>
</evidence>
<name>A0ABP3HQ61_9ALTE</name>
<evidence type="ECO:0000256" key="4">
    <source>
        <dbReference type="ARBA" id="ARBA00022989"/>
    </source>
</evidence>
<feature type="transmembrane region" description="Helical" evidence="6">
    <location>
        <begin position="221"/>
        <end position="240"/>
    </location>
</feature>
<dbReference type="EMBL" id="BAAAEI010000031">
    <property type="protein sequence ID" value="GAA0375761.1"/>
    <property type="molecule type" value="Genomic_DNA"/>
</dbReference>
<evidence type="ECO:0000256" key="1">
    <source>
        <dbReference type="ARBA" id="ARBA00004141"/>
    </source>
</evidence>
<keyword evidence="3 6" id="KW-0812">Transmembrane</keyword>
<dbReference type="InterPro" id="IPR044878">
    <property type="entry name" value="UbiA_sf"/>
</dbReference>
<comment type="caution">
    <text evidence="7">The sequence shown here is derived from an EMBL/GenBank/DDBJ whole genome shotgun (WGS) entry which is preliminary data.</text>
</comment>
<evidence type="ECO:0000313" key="8">
    <source>
        <dbReference type="Proteomes" id="UP001501757"/>
    </source>
</evidence>
<sequence>MTPHTFLTLTRASNLPSVWTNLLVGGSLGLVAGIQVHAPLWQWLTLLVAMSAIYMGGMLQNDAFDADWDKHHQNRRPIALGLARQTTVALLAKLFLAGALVLLMIQAWWSGHAQPALILLLAAALLFTIWSYNRWHKQQPHCAWLMGLCRVQVYLLAAGMLGQFSWMLAGCAAILAAYIASVTYLARNEHLANISLSPREHWPLLLLTAPLGVLTFSHPHWLLYPLLLLFCGWVIWHLKLSLLSQQAPLRKLIGALLAAISLIDALILAALNHPIASLACVGAFLLMPRLQRWVAAT</sequence>
<feature type="transmembrane region" description="Helical" evidence="6">
    <location>
        <begin position="115"/>
        <end position="132"/>
    </location>
</feature>
<evidence type="ECO:0000256" key="3">
    <source>
        <dbReference type="ARBA" id="ARBA00022692"/>
    </source>
</evidence>
<feature type="transmembrane region" description="Helical" evidence="6">
    <location>
        <begin position="12"/>
        <end position="34"/>
    </location>
</feature>
<proteinExistence type="predicted"/>
<evidence type="ECO:0000313" key="7">
    <source>
        <dbReference type="EMBL" id="GAA0375761.1"/>
    </source>
</evidence>
<feature type="transmembrane region" description="Helical" evidence="6">
    <location>
        <begin position="40"/>
        <end position="61"/>
    </location>
</feature>
<keyword evidence="5 6" id="KW-0472">Membrane</keyword>
<dbReference type="Gene3D" id="1.10.357.140">
    <property type="entry name" value="UbiA prenyltransferase"/>
    <property type="match status" value="1"/>
</dbReference>
<feature type="transmembrane region" description="Helical" evidence="6">
    <location>
        <begin position="153"/>
        <end position="180"/>
    </location>
</feature>
<keyword evidence="4 6" id="KW-1133">Transmembrane helix</keyword>
<evidence type="ECO:0000256" key="6">
    <source>
        <dbReference type="SAM" id="Phobius"/>
    </source>
</evidence>
<accession>A0ABP3HQ61</accession>
<reference evidence="8" key="1">
    <citation type="journal article" date="2019" name="Int. J. Syst. Evol. Microbiol.">
        <title>The Global Catalogue of Microorganisms (GCM) 10K type strain sequencing project: providing services to taxonomists for standard genome sequencing and annotation.</title>
        <authorList>
            <consortium name="The Broad Institute Genomics Platform"/>
            <consortium name="The Broad Institute Genome Sequencing Center for Infectious Disease"/>
            <person name="Wu L."/>
            <person name="Ma J."/>
        </authorList>
    </citation>
    <scope>NUCLEOTIDE SEQUENCE [LARGE SCALE GENOMIC DNA]</scope>
    <source>
        <strain evidence="8">JCM 13378</strain>
    </source>
</reference>
<evidence type="ECO:0000256" key="5">
    <source>
        <dbReference type="ARBA" id="ARBA00023136"/>
    </source>
</evidence>
<organism evidence="7 8">
    <name type="scientific">Bowmanella denitrificans</name>
    <dbReference type="NCBI Taxonomy" id="366582"/>
    <lineage>
        <taxon>Bacteria</taxon>
        <taxon>Pseudomonadati</taxon>
        <taxon>Pseudomonadota</taxon>
        <taxon>Gammaproteobacteria</taxon>
        <taxon>Alteromonadales</taxon>
        <taxon>Alteromonadaceae</taxon>
        <taxon>Bowmanella</taxon>
    </lineage>
</organism>
<feature type="transmembrane region" description="Helical" evidence="6">
    <location>
        <begin position="252"/>
        <end position="271"/>
    </location>
</feature>
<comment type="subcellular location">
    <subcellularLocation>
        <location evidence="1">Membrane</location>
        <topology evidence="1">Multi-pass membrane protein</topology>
    </subcellularLocation>
</comment>
<dbReference type="RefSeq" id="WP_343847616.1">
    <property type="nucleotide sequence ID" value="NZ_BAAAEI010000031.1"/>
</dbReference>
<dbReference type="InterPro" id="IPR000537">
    <property type="entry name" value="UbiA_prenyltransferase"/>
</dbReference>